<protein>
    <recommendedName>
        <fullName evidence="7">Major facilitator superfamily (MFS) profile domain-containing protein</fullName>
    </recommendedName>
</protein>
<evidence type="ECO:0000256" key="5">
    <source>
        <dbReference type="ARBA" id="ARBA00023136"/>
    </source>
</evidence>
<dbReference type="GO" id="GO:0022857">
    <property type="term" value="F:transmembrane transporter activity"/>
    <property type="evidence" value="ECO:0007669"/>
    <property type="project" value="InterPro"/>
</dbReference>
<feature type="transmembrane region" description="Helical" evidence="6">
    <location>
        <begin position="61"/>
        <end position="83"/>
    </location>
</feature>
<dbReference type="PROSITE" id="PS50850">
    <property type="entry name" value="MFS"/>
    <property type="match status" value="1"/>
</dbReference>
<comment type="subcellular location">
    <subcellularLocation>
        <location evidence="1">Endomembrane system</location>
        <topology evidence="1">Multi-pass membrane protein</topology>
    </subcellularLocation>
</comment>
<sequence>MADDNANMKKVLETEAERKERWKSVYIIYFTTFLMGLSFGIVLTSIWPYLDSLDPEAGKIFMGWIVAANPMGQMIFSPIIGCWSNKSKTFHAPLLFCSAVFTLSNLWFATLELFPDNRKYWMFISRFLVGMSSSNVVICRSYIAAATTLEERTKAMSMLALMQVLGFTVGPAIQAAVSPLGSQSSHYVFGLFPVNMYTVIGWLNVFCGALNFICCLPIVLKYKLIAARQIMLIQNVESEKATWKSRKPDYLTAFTLISAFGTLNFVFSLLESLGAPMSMDQFGWTKREALFYMGTLMAVGAVVAIFGSLSIAPLSRLLGENKLLIWVGFMLMIVASLFGIPWGPHFPPIAEEVTYNNTGSIFGGSGFENVTEVVGCPVTQEWCQYTPALTLVQFIICYVLVSLGYPIAIALIPTIFTKVLGPRPQGTWMGMMIGSGCFARMLGPIFITFIYTTYGTQWSFSLISLFQTIMFLWLLLLEKRFTSVINSHLKRLGDEKDNAIDVEIVPLSDPEKIPKS</sequence>
<evidence type="ECO:0000256" key="3">
    <source>
        <dbReference type="ARBA" id="ARBA00022692"/>
    </source>
</evidence>
<dbReference type="Gene3D" id="1.20.1250.20">
    <property type="entry name" value="MFS general substrate transporter like domains"/>
    <property type="match status" value="1"/>
</dbReference>
<evidence type="ECO:0000259" key="7">
    <source>
        <dbReference type="PROSITE" id="PS50850"/>
    </source>
</evidence>
<evidence type="ECO:0000256" key="2">
    <source>
        <dbReference type="ARBA" id="ARBA00022448"/>
    </source>
</evidence>
<feature type="transmembrane region" description="Helical" evidence="6">
    <location>
        <begin position="290"/>
        <end position="311"/>
    </location>
</feature>
<reference evidence="8" key="1">
    <citation type="journal article" date="2024" name="Gigascience">
        <title>Chromosome-level genome of the poultry shaft louse Menopon gallinae provides insight into the host-switching and adaptive evolution of parasitic lice.</title>
        <authorList>
            <person name="Xu Y."/>
            <person name="Ma L."/>
            <person name="Liu S."/>
            <person name="Liang Y."/>
            <person name="Liu Q."/>
            <person name="He Z."/>
            <person name="Tian L."/>
            <person name="Duan Y."/>
            <person name="Cai W."/>
            <person name="Li H."/>
            <person name="Song F."/>
        </authorList>
    </citation>
    <scope>NUCLEOTIDE SEQUENCE</scope>
    <source>
        <strain evidence="8">Cailab_2023a</strain>
    </source>
</reference>
<dbReference type="GO" id="GO:0005765">
    <property type="term" value="C:lysosomal membrane"/>
    <property type="evidence" value="ECO:0007669"/>
    <property type="project" value="TreeGrafter"/>
</dbReference>
<keyword evidence="3 6" id="KW-0812">Transmembrane</keyword>
<dbReference type="GO" id="GO:0012505">
    <property type="term" value="C:endomembrane system"/>
    <property type="evidence" value="ECO:0007669"/>
    <property type="project" value="UniProtKB-SubCell"/>
</dbReference>
<dbReference type="EMBL" id="JARGDH010000002">
    <property type="protein sequence ID" value="KAL0276203.1"/>
    <property type="molecule type" value="Genomic_DNA"/>
</dbReference>
<feature type="domain" description="Major facilitator superfamily (MFS) profile" evidence="7">
    <location>
        <begin position="24"/>
        <end position="482"/>
    </location>
</feature>
<dbReference type="InterPro" id="IPR051068">
    <property type="entry name" value="MFS_Domain-Containing_Protein"/>
</dbReference>
<feature type="transmembrane region" description="Helical" evidence="6">
    <location>
        <begin position="323"/>
        <end position="342"/>
    </location>
</feature>
<proteinExistence type="predicted"/>
<evidence type="ECO:0000256" key="6">
    <source>
        <dbReference type="SAM" id="Phobius"/>
    </source>
</evidence>
<dbReference type="SUPFAM" id="SSF103473">
    <property type="entry name" value="MFS general substrate transporter"/>
    <property type="match status" value="1"/>
</dbReference>
<keyword evidence="4 6" id="KW-1133">Transmembrane helix</keyword>
<dbReference type="PANTHER" id="PTHR23510">
    <property type="entry name" value="INNER MEMBRANE TRANSPORT PROTEIN YAJR"/>
    <property type="match status" value="1"/>
</dbReference>
<dbReference type="AlphaFoldDB" id="A0AAW2I2R9"/>
<feature type="transmembrane region" description="Helical" evidence="6">
    <location>
        <begin position="26"/>
        <end position="49"/>
    </location>
</feature>
<keyword evidence="2" id="KW-0813">Transport</keyword>
<name>A0AAW2I2R9_9NEOP</name>
<dbReference type="Pfam" id="PF07690">
    <property type="entry name" value="MFS_1"/>
    <property type="match status" value="2"/>
</dbReference>
<dbReference type="InterPro" id="IPR036259">
    <property type="entry name" value="MFS_trans_sf"/>
</dbReference>
<dbReference type="CDD" id="cd17326">
    <property type="entry name" value="MFS_MFSD8"/>
    <property type="match status" value="1"/>
</dbReference>
<feature type="transmembrane region" description="Helical" evidence="6">
    <location>
        <begin position="391"/>
        <end position="416"/>
    </location>
</feature>
<feature type="transmembrane region" description="Helical" evidence="6">
    <location>
        <begin position="197"/>
        <end position="220"/>
    </location>
</feature>
<organism evidence="8">
    <name type="scientific">Menopon gallinae</name>
    <name type="common">poultry shaft louse</name>
    <dbReference type="NCBI Taxonomy" id="328185"/>
    <lineage>
        <taxon>Eukaryota</taxon>
        <taxon>Metazoa</taxon>
        <taxon>Ecdysozoa</taxon>
        <taxon>Arthropoda</taxon>
        <taxon>Hexapoda</taxon>
        <taxon>Insecta</taxon>
        <taxon>Pterygota</taxon>
        <taxon>Neoptera</taxon>
        <taxon>Paraneoptera</taxon>
        <taxon>Psocodea</taxon>
        <taxon>Troctomorpha</taxon>
        <taxon>Phthiraptera</taxon>
        <taxon>Amblycera</taxon>
        <taxon>Menoponidae</taxon>
        <taxon>Menopon</taxon>
    </lineage>
</organism>
<feature type="transmembrane region" description="Helical" evidence="6">
    <location>
        <begin position="458"/>
        <end position="477"/>
    </location>
</feature>
<gene>
    <name evidence="8" type="ORF">PYX00_003817</name>
</gene>
<feature type="transmembrane region" description="Helical" evidence="6">
    <location>
        <begin position="155"/>
        <end position="177"/>
    </location>
</feature>
<evidence type="ECO:0000256" key="4">
    <source>
        <dbReference type="ARBA" id="ARBA00022989"/>
    </source>
</evidence>
<feature type="transmembrane region" description="Helical" evidence="6">
    <location>
        <begin position="428"/>
        <end position="452"/>
    </location>
</feature>
<evidence type="ECO:0000256" key="1">
    <source>
        <dbReference type="ARBA" id="ARBA00004127"/>
    </source>
</evidence>
<dbReference type="InterPro" id="IPR020846">
    <property type="entry name" value="MFS_dom"/>
</dbReference>
<feature type="transmembrane region" description="Helical" evidence="6">
    <location>
        <begin position="250"/>
        <end position="270"/>
    </location>
</feature>
<keyword evidence="5 6" id="KW-0472">Membrane</keyword>
<dbReference type="PANTHER" id="PTHR23510:SF3">
    <property type="entry name" value="MAJOR FACILITATOR SUPERFAMILY DOMAIN-CONTAINING PROTEIN 8"/>
    <property type="match status" value="1"/>
</dbReference>
<accession>A0AAW2I2R9</accession>
<comment type="caution">
    <text evidence="8">The sequence shown here is derived from an EMBL/GenBank/DDBJ whole genome shotgun (WGS) entry which is preliminary data.</text>
</comment>
<feature type="transmembrane region" description="Helical" evidence="6">
    <location>
        <begin position="120"/>
        <end position="143"/>
    </location>
</feature>
<evidence type="ECO:0000313" key="8">
    <source>
        <dbReference type="EMBL" id="KAL0276203.1"/>
    </source>
</evidence>
<feature type="transmembrane region" description="Helical" evidence="6">
    <location>
        <begin position="90"/>
        <end position="108"/>
    </location>
</feature>
<dbReference type="InterPro" id="IPR011701">
    <property type="entry name" value="MFS"/>
</dbReference>